<feature type="region of interest" description="Disordered" evidence="4">
    <location>
        <begin position="387"/>
        <end position="407"/>
    </location>
</feature>
<evidence type="ECO:0000313" key="7">
    <source>
        <dbReference type="EMBL" id="JAC59529.1"/>
    </source>
</evidence>
<dbReference type="PANTHER" id="PTHR43763:SF6">
    <property type="entry name" value="XAA-PRO AMINOPEPTIDASE 1"/>
    <property type="match status" value="1"/>
</dbReference>
<dbReference type="SUPFAM" id="SSF53092">
    <property type="entry name" value="Creatinase/prolidase N-terminal domain"/>
    <property type="match status" value="1"/>
</dbReference>
<dbReference type="PANTHER" id="PTHR43763">
    <property type="entry name" value="XAA-PRO AMINOPEPTIDASE 1"/>
    <property type="match status" value="1"/>
</dbReference>
<evidence type="ECO:0000256" key="2">
    <source>
        <dbReference type="ARBA" id="ARBA00022723"/>
    </source>
</evidence>
<evidence type="ECO:0000259" key="5">
    <source>
        <dbReference type="Pfam" id="PF00557"/>
    </source>
</evidence>
<dbReference type="FunFam" id="3.40.350.10:FF:000003">
    <property type="entry name" value="Xaa-pro aminopeptidase P"/>
    <property type="match status" value="1"/>
</dbReference>
<dbReference type="AlphaFoldDB" id="A0A061QM88"/>
<evidence type="ECO:0000259" key="6">
    <source>
        <dbReference type="Pfam" id="PF01321"/>
    </source>
</evidence>
<dbReference type="InterPro" id="IPR000994">
    <property type="entry name" value="Pept_M24"/>
</dbReference>
<name>A0A061QM88_9CHLO</name>
<dbReference type="InterPro" id="IPR050422">
    <property type="entry name" value="X-Pro_aminopeptidase_P"/>
</dbReference>
<evidence type="ECO:0000256" key="4">
    <source>
        <dbReference type="SAM" id="MobiDB-lite"/>
    </source>
</evidence>
<dbReference type="InterPro" id="IPR029149">
    <property type="entry name" value="Creatin/AminoP/Spt16_N"/>
</dbReference>
<protein>
    <submittedName>
        <fullName evidence="7">Putative xaa-pro aminopeptidase p-like</fullName>
    </submittedName>
</protein>
<feature type="region of interest" description="Disordered" evidence="4">
    <location>
        <begin position="579"/>
        <end position="631"/>
    </location>
</feature>
<dbReference type="GO" id="GO:0004177">
    <property type="term" value="F:aminopeptidase activity"/>
    <property type="evidence" value="ECO:0007669"/>
    <property type="project" value="UniProtKB-KW"/>
</dbReference>
<proteinExistence type="inferred from homology"/>
<dbReference type="GO" id="GO:0046872">
    <property type="term" value="F:metal ion binding"/>
    <property type="evidence" value="ECO:0007669"/>
    <property type="project" value="UniProtKB-KW"/>
</dbReference>
<keyword evidence="2" id="KW-0479">Metal-binding</keyword>
<evidence type="ECO:0000256" key="3">
    <source>
        <dbReference type="ARBA" id="ARBA00022801"/>
    </source>
</evidence>
<dbReference type="GO" id="GO:0005737">
    <property type="term" value="C:cytoplasm"/>
    <property type="evidence" value="ECO:0007669"/>
    <property type="project" value="UniProtKB-ARBA"/>
</dbReference>
<dbReference type="Pfam" id="PF16189">
    <property type="entry name" value="Creatinase_N_2"/>
    <property type="match status" value="1"/>
</dbReference>
<sequence length="631" mass="68279">MGKGVTCMLLQCTVSKAFAARVKLAKPTLPSQFSRPLLRRFTGAPLNTSFGSNRNTWYNYCGSRALEAKMSTTELTDRSGSVPTKDGEAKLAGLRSAMRECAHGLGTGVEAYIIPSEDAHMSEYAPECDNRRHFVSGFTGSAGTAVVTTAKAALWTDGRYFLQAEQELGEGWELMRSGVPGTPEISQFLAKEVSEGGFVGIDPFLHTTESARKLEAELKAAGRRLVPIYGGNLVDAVWAEARPPPPKAPLYVHPVELAGASAREKIESLQREVSAAGAEALLLTMLDEVAWALNLRGGDVDYNPVFVSYALLRNGAMTLYVDREKVTGEVEEHLRDNGVVLKPYEDIVDDLQALAGGGSKIMVDPAKVSYAIVQQIEAAWQQAQAGKKRKAPDSAEGCDPSKPPIVEGASPVAMAKAMKNEKEAAGMREAHRRDGIVLAKCFHRIEKHIAAGGSLTEVEVDEWITALRREQPGFKQPSFPTIAGEGPNGAVIHYRAAPNSCRTVSKSSMLLVDSGGQYDCGTTDVTRTMHFGEPSQHQVATFTAVLKGHIALATAVFPPGTPGIAIDAMARRPLWSMGLNYRHGTGQPPRDGTRRRRGAQRPRGPADHQHPVLQHDPPQGEHDRQQRARVL</sequence>
<organism evidence="7">
    <name type="scientific">Tetraselmis sp. GSL018</name>
    <dbReference type="NCBI Taxonomy" id="582737"/>
    <lineage>
        <taxon>Eukaryota</taxon>
        <taxon>Viridiplantae</taxon>
        <taxon>Chlorophyta</taxon>
        <taxon>core chlorophytes</taxon>
        <taxon>Chlorodendrophyceae</taxon>
        <taxon>Chlorodendrales</taxon>
        <taxon>Chlorodendraceae</taxon>
        <taxon>Tetraselmis</taxon>
    </lineage>
</organism>
<keyword evidence="7" id="KW-0031">Aminopeptidase</keyword>
<accession>A0A061QM88</accession>
<evidence type="ECO:0000256" key="1">
    <source>
        <dbReference type="ARBA" id="ARBA00008766"/>
    </source>
</evidence>
<feature type="domain" description="Creatinase N-terminal" evidence="6">
    <location>
        <begin position="108"/>
        <end position="228"/>
    </location>
</feature>
<reference evidence="7" key="1">
    <citation type="submission" date="2014-05" db="EMBL/GenBank/DDBJ databases">
        <title>The transcriptome of the halophilic microalga Tetraselmis sp. GSL018 isolated from the Great Salt Lake, Utah.</title>
        <authorList>
            <person name="Jinkerson R.E."/>
            <person name="D'Adamo S."/>
            <person name="Posewitz M.C."/>
        </authorList>
    </citation>
    <scope>NUCLEOTIDE SEQUENCE</scope>
    <source>
        <strain evidence="7">GSL018</strain>
    </source>
</reference>
<keyword evidence="7" id="KW-0645">Protease</keyword>
<dbReference type="Pfam" id="PF00557">
    <property type="entry name" value="Peptidase_M24"/>
    <property type="match status" value="1"/>
</dbReference>
<dbReference type="Gene3D" id="3.90.230.10">
    <property type="entry name" value="Creatinase/methionine aminopeptidase superfamily"/>
    <property type="match status" value="1"/>
</dbReference>
<dbReference type="EMBL" id="GBEZ01027824">
    <property type="protein sequence ID" value="JAC59529.1"/>
    <property type="molecule type" value="Transcribed_RNA"/>
</dbReference>
<keyword evidence="3" id="KW-0378">Hydrolase</keyword>
<dbReference type="SUPFAM" id="SSF55920">
    <property type="entry name" value="Creatinase/aminopeptidase"/>
    <property type="match status" value="1"/>
</dbReference>
<dbReference type="InterPro" id="IPR036005">
    <property type="entry name" value="Creatinase/aminopeptidase-like"/>
</dbReference>
<gene>
    <name evidence="7" type="ORF">TSPGSL018_31186</name>
</gene>
<dbReference type="Pfam" id="PF01321">
    <property type="entry name" value="Creatinase_N"/>
    <property type="match status" value="1"/>
</dbReference>
<dbReference type="InterPro" id="IPR000587">
    <property type="entry name" value="Creatinase_N"/>
</dbReference>
<comment type="similarity">
    <text evidence="1">Belongs to the peptidase M24B family.</text>
</comment>
<dbReference type="Gene3D" id="3.40.350.10">
    <property type="entry name" value="Creatinase/prolidase N-terminal domain"/>
    <property type="match status" value="2"/>
</dbReference>
<feature type="compositionally biased region" description="Basic and acidic residues" evidence="4">
    <location>
        <begin position="618"/>
        <end position="631"/>
    </location>
</feature>
<feature type="domain" description="Peptidase M24" evidence="5">
    <location>
        <begin position="426"/>
        <end position="586"/>
    </location>
</feature>